<proteinExistence type="predicted"/>
<dbReference type="Proteomes" id="UP000789739">
    <property type="component" value="Unassembled WGS sequence"/>
</dbReference>
<dbReference type="SUPFAM" id="SSF50118">
    <property type="entry name" value="Cell growth inhibitor/plasmid maintenance toxic component"/>
    <property type="match status" value="1"/>
</dbReference>
<sequence length="285" mass="32876">MKINQEKQNHSKELSQKEEYQKYLEELEDPNYQGGSWALPENPTPLEQAKYDICQKVIRYKRNNKLTTEEFAKKIQLTKPETEDILYCRLDYFTLDRLMEYTNKLFSPCESGKILIDQITTTDKVKRVGKFVGRLDEKLMVKVERAICYVLALSTEALMEELEARKKNKCTGTLEIAKKADLLIQPTGASRADLIPAIKEFHALKKAGINKKKLLFVLTRLATPAEAEAGKEYLQKSGYNYSPIVLYEKASYRQVQNEGKSVSEVNYKSLRKQAKDLVNNILKYL</sequence>
<dbReference type="InterPro" id="IPR027417">
    <property type="entry name" value="P-loop_NTPase"/>
</dbReference>
<evidence type="ECO:0000256" key="1">
    <source>
        <dbReference type="SAM" id="MobiDB-lite"/>
    </source>
</evidence>
<dbReference type="AlphaFoldDB" id="A0A9N9DD84"/>
<dbReference type="Gene3D" id="3.40.50.300">
    <property type="entry name" value="P-loop containing nucleotide triphosphate hydrolases"/>
    <property type="match status" value="1"/>
</dbReference>
<accession>A0A9N9DD84</accession>
<evidence type="ECO:0000313" key="3">
    <source>
        <dbReference type="Proteomes" id="UP000789739"/>
    </source>
</evidence>
<dbReference type="GO" id="GO:0003677">
    <property type="term" value="F:DNA binding"/>
    <property type="evidence" value="ECO:0007669"/>
    <property type="project" value="InterPro"/>
</dbReference>
<comment type="caution">
    <text evidence="2">The sequence shown here is derived from an EMBL/GenBank/DDBJ whole genome shotgun (WGS) entry which is preliminary data.</text>
</comment>
<name>A0A9N9DD84_9GLOM</name>
<gene>
    <name evidence="2" type="ORF">PBRASI_LOCUS9306</name>
</gene>
<keyword evidence="3" id="KW-1185">Reference proteome</keyword>
<organism evidence="2 3">
    <name type="scientific">Paraglomus brasilianum</name>
    <dbReference type="NCBI Taxonomy" id="144538"/>
    <lineage>
        <taxon>Eukaryota</taxon>
        <taxon>Fungi</taxon>
        <taxon>Fungi incertae sedis</taxon>
        <taxon>Mucoromycota</taxon>
        <taxon>Glomeromycotina</taxon>
        <taxon>Glomeromycetes</taxon>
        <taxon>Paraglomerales</taxon>
        <taxon>Paraglomeraceae</taxon>
        <taxon>Paraglomus</taxon>
    </lineage>
</organism>
<reference evidence="2" key="1">
    <citation type="submission" date="2021-06" db="EMBL/GenBank/DDBJ databases">
        <authorList>
            <person name="Kallberg Y."/>
            <person name="Tangrot J."/>
            <person name="Rosling A."/>
        </authorList>
    </citation>
    <scope>NUCLEOTIDE SEQUENCE</scope>
    <source>
        <strain evidence="2">BR232B</strain>
    </source>
</reference>
<dbReference type="Pfam" id="PF02452">
    <property type="entry name" value="PemK_toxin"/>
    <property type="match status" value="1"/>
</dbReference>
<feature type="region of interest" description="Disordered" evidence="1">
    <location>
        <begin position="1"/>
        <end position="20"/>
    </location>
</feature>
<dbReference type="InterPro" id="IPR003477">
    <property type="entry name" value="PemK-like"/>
</dbReference>
<protein>
    <submittedName>
        <fullName evidence="2">14_t:CDS:1</fullName>
    </submittedName>
</protein>
<dbReference type="EMBL" id="CAJVPI010001960">
    <property type="protein sequence ID" value="CAG8631999.1"/>
    <property type="molecule type" value="Genomic_DNA"/>
</dbReference>
<dbReference type="OrthoDB" id="2416508at2759"/>
<dbReference type="Gene3D" id="1.10.260.40">
    <property type="entry name" value="lambda repressor-like DNA-binding domains"/>
    <property type="match status" value="1"/>
</dbReference>
<dbReference type="InterPro" id="IPR010982">
    <property type="entry name" value="Lambda_DNA-bd_dom_sf"/>
</dbReference>
<evidence type="ECO:0000313" key="2">
    <source>
        <dbReference type="EMBL" id="CAG8631999.1"/>
    </source>
</evidence>